<keyword evidence="2" id="KW-0547">Nucleotide-binding</keyword>
<dbReference type="InterPro" id="IPR027417">
    <property type="entry name" value="P-loop_NTPase"/>
</dbReference>
<dbReference type="Pfam" id="PF00005">
    <property type="entry name" value="ABC_tran"/>
    <property type="match status" value="1"/>
</dbReference>
<name>A0A972FHI4_9RHOO</name>
<reference evidence="5" key="1">
    <citation type="submission" date="2019-12" db="EMBL/GenBank/DDBJ databases">
        <title>Comparative genomics gives insights into the taxonomy of the Azoarcus-Aromatoleum group and reveals separate origins of nif in the plant-associated Azoarcus and non-plant-associated Aromatoleum sub-groups.</title>
        <authorList>
            <person name="Lafos M."/>
            <person name="Maluk M."/>
            <person name="Batista M."/>
            <person name="Junghare M."/>
            <person name="Carmona M."/>
            <person name="Faoro H."/>
            <person name="Cruz L.M."/>
            <person name="Battistoni F."/>
            <person name="De Souza E."/>
            <person name="Pedrosa F."/>
            <person name="Chen W.-M."/>
            <person name="Poole P.S."/>
            <person name="Dixon R.A."/>
            <person name="James E.K."/>
        </authorList>
    </citation>
    <scope>NUCLEOTIDE SEQUENCE</scope>
    <source>
        <strain evidence="5">NSC3</strain>
    </source>
</reference>
<comment type="caution">
    <text evidence="5">The sequence shown here is derived from an EMBL/GenBank/DDBJ whole genome shotgun (WGS) entry which is preliminary data.</text>
</comment>
<sequence>MTHTHPAIHLNRAAVAYAGRRVLDDFSLDITPGERVAVIGPSGAGKTTLFRLIAGLVKPAEGEAVTLGRDTRQLRGRALARLRREVGFLHQQDNLVPQLRVVHNVLMGRLGHWWLPQALLSLLWPQQIARARAALERVELGDKLWSLPDELSGGQQQRVAVARLVVQQPRLVLADEPVSALDLRLGREIITLLCDLAIHERVTLVVNLHTLDLLQGHFERVIALCDGRLFWQGPPEAIDQTLLRALYGAEYRALHLDEVALPGQSADTPDDDTRA</sequence>
<dbReference type="PANTHER" id="PTHR24220">
    <property type="entry name" value="IMPORT ATP-BINDING PROTEIN"/>
    <property type="match status" value="1"/>
</dbReference>
<gene>
    <name evidence="5" type="ORF">GPA21_05390</name>
</gene>
<feature type="domain" description="ABC transporter" evidence="4">
    <location>
        <begin position="8"/>
        <end position="251"/>
    </location>
</feature>
<dbReference type="EMBL" id="WTVM01000021">
    <property type="protein sequence ID" value="NMG02401.1"/>
    <property type="molecule type" value="Genomic_DNA"/>
</dbReference>
<evidence type="ECO:0000256" key="2">
    <source>
        <dbReference type="ARBA" id="ARBA00022741"/>
    </source>
</evidence>
<evidence type="ECO:0000313" key="6">
    <source>
        <dbReference type="Proteomes" id="UP000599523"/>
    </source>
</evidence>
<dbReference type="GO" id="GO:0005886">
    <property type="term" value="C:plasma membrane"/>
    <property type="evidence" value="ECO:0007669"/>
    <property type="project" value="TreeGrafter"/>
</dbReference>
<keyword evidence="6" id="KW-1185">Reference proteome</keyword>
<dbReference type="InterPro" id="IPR015854">
    <property type="entry name" value="ABC_transpr_LolD-like"/>
</dbReference>
<dbReference type="GO" id="GO:0005524">
    <property type="term" value="F:ATP binding"/>
    <property type="evidence" value="ECO:0007669"/>
    <property type="project" value="UniProtKB-KW"/>
</dbReference>
<dbReference type="Proteomes" id="UP000599523">
    <property type="component" value="Unassembled WGS sequence"/>
</dbReference>
<evidence type="ECO:0000313" key="5">
    <source>
        <dbReference type="EMBL" id="NMG02401.1"/>
    </source>
</evidence>
<organism evidence="5 6">
    <name type="scientific">Azoarcus taiwanensis</name>
    <dbReference type="NCBI Taxonomy" id="666964"/>
    <lineage>
        <taxon>Bacteria</taxon>
        <taxon>Pseudomonadati</taxon>
        <taxon>Pseudomonadota</taxon>
        <taxon>Betaproteobacteria</taxon>
        <taxon>Rhodocyclales</taxon>
        <taxon>Zoogloeaceae</taxon>
        <taxon>Azoarcus</taxon>
    </lineage>
</organism>
<dbReference type="GO" id="GO:0016887">
    <property type="term" value="F:ATP hydrolysis activity"/>
    <property type="evidence" value="ECO:0007669"/>
    <property type="project" value="InterPro"/>
</dbReference>
<dbReference type="AlphaFoldDB" id="A0A972FHI4"/>
<keyword evidence="1" id="KW-1003">Cell membrane</keyword>
<dbReference type="PROSITE" id="PS50893">
    <property type="entry name" value="ABC_TRANSPORTER_2"/>
    <property type="match status" value="1"/>
</dbReference>
<dbReference type="SMART" id="SM00382">
    <property type="entry name" value="AAA"/>
    <property type="match status" value="1"/>
</dbReference>
<keyword evidence="1" id="KW-0472">Membrane</keyword>
<dbReference type="SUPFAM" id="SSF52540">
    <property type="entry name" value="P-loop containing nucleoside triphosphate hydrolases"/>
    <property type="match status" value="1"/>
</dbReference>
<dbReference type="PANTHER" id="PTHR24220:SF659">
    <property type="entry name" value="TRANSPORTER, PUTATIVE-RELATED"/>
    <property type="match status" value="1"/>
</dbReference>
<proteinExistence type="predicted"/>
<dbReference type="Gene3D" id="3.40.50.300">
    <property type="entry name" value="P-loop containing nucleotide triphosphate hydrolases"/>
    <property type="match status" value="1"/>
</dbReference>
<protein>
    <submittedName>
        <fullName evidence="5">ATP-binding cassette domain-containing protein</fullName>
    </submittedName>
</protein>
<evidence type="ECO:0000256" key="3">
    <source>
        <dbReference type="ARBA" id="ARBA00022840"/>
    </source>
</evidence>
<dbReference type="InterPro" id="IPR017871">
    <property type="entry name" value="ABC_transporter-like_CS"/>
</dbReference>
<dbReference type="GO" id="GO:0022857">
    <property type="term" value="F:transmembrane transporter activity"/>
    <property type="evidence" value="ECO:0007669"/>
    <property type="project" value="TreeGrafter"/>
</dbReference>
<dbReference type="PROSITE" id="PS00211">
    <property type="entry name" value="ABC_TRANSPORTER_1"/>
    <property type="match status" value="1"/>
</dbReference>
<dbReference type="InterPro" id="IPR003439">
    <property type="entry name" value="ABC_transporter-like_ATP-bd"/>
</dbReference>
<evidence type="ECO:0000259" key="4">
    <source>
        <dbReference type="PROSITE" id="PS50893"/>
    </source>
</evidence>
<keyword evidence="3 5" id="KW-0067">ATP-binding</keyword>
<accession>A0A972FHI4</accession>
<dbReference type="InterPro" id="IPR003593">
    <property type="entry name" value="AAA+_ATPase"/>
</dbReference>
<evidence type="ECO:0000256" key="1">
    <source>
        <dbReference type="ARBA" id="ARBA00022475"/>
    </source>
</evidence>
<dbReference type="RefSeq" id="WP_168987187.1">
    <property type="nucleotide sequence ID" value="NZ_CAWPHM010000133.1"/>
</dbReference>